<accession>A0A2Z3S2H4</accession>
<dbReference type="AlphaFoldDB" id="A0A2Z3S2H4"/>
<dbReference type="Proteomes" id="UP000246894">
    <property type="component" value="Chromosome"/>
</dbReference>
<name>A0A2Z3S2H4_9MICO</name>
<keyword evidence="2" id="KW-1185">Reference proteome</keyword>
<dbReference type="KEGG" id="aum:AURMO_00077"/>
<dbReference type="EMBL" id="CP023994">
    <property type="protein sequence ID" value="AWR20702.1"/>
    <property type="molecule type" value="Genomic_DNA"/>
</dbReference>
<sequence>MTSHAHPTKRDNLTIVPTHEGYLVTLPGSELVTWINRTAYMVLVLSNGHNSPRGISQTVQALFDLHHDPFPEIQKALQELHKSGLLVEFQAIPVSQKSLLISVRAPGESVSVETLKNITTMTKVLELAEVKHRLVIDPQPDFALSRNRALSAMLLRDEFSHLLLLDGNTYSTRAVTEVSLDHIMSSQHDFVTIPVKQEEPNWNKASASSGLSPEQLSGFAYTYNVIFEGVERPRIQSNGYFEALHTSMSAVVLSRGGIEKLSASNHVTRYRGLVGDQRIEYLEHYWGFFDSVITSHRVASGDVAFCERWRAAGGHIMATTAGSFGHSLSGARALLAQGSK</sequence>
<dbReference type="RefSeq" id="WP_110232632.1">
    <property type="nucleotide sequence ID" value="NZ_CP023994.1"/>
</dbReference>
<dbReference type="OrthoDB" id="6679586at2"/>
<gene>
    <name evidence="1" type="ORF">AURMO_00077</name>
</gene>
<reference evidence="1 2" key="1">
    <citation type="submission" date="2017-10" db="EMBL/GenBank/DDBJ databases">
        <title>Genome of an Actinobacterium that displays light-enhanced growth.</title>
        <authorList>
            <person name="Maresca J.A."/>
            <person name="Hempel P."/>
            <person name="Shevchenko O."/>
            <person name="Miller K.J."/>
            <person name="Hahn M.W."/>
        </authorList>
    </citation>
    <scope>NUCLEOTIDE SEQUENCE [LARGE SCALE GENOMIC DNA]</scope>
    <source>
        <strain evidence="1 2">MWH-Mo1</strain>
    </source>
</reference>
<organism evidence="1 2">
    <name type="scientific">Aurantimicrobium photophilum</name>
    <dbReference type="NCBI Taxonomy" id="1987356"/>
    <lineage>
        <taxon>Bacteria</taxon>
        <taxon>Bacillati</taxon>
        <taxon>Actinomycetota</taxon>
        <taxon>Actinomycetes</taxon>
        <taxon>Micrococcales</taxon>
        <taxon>Microbacteriaceae</taxon>
        <taxon>Aurantimicrobium</taxon>
    </lineage>
</organism>
<evidence type="ECO:0000313" key="2">
    <source>
        <dbReference type="Proteomes" id="UP000246894"/>
    </source>
</evidence>
<proteinExistence type="predicted"/>
<evidence type="ECO:0000313" key="1">
    <source>
        <dbReference type="EMBL" id="AWR20702.1"/>
    </source>
</evidence>
<protein>
    <submittedName>
        <fullName evidence="1">Uncharacterized protein</fullName>
    </submittedName>
</protein>